<dbReference type="Pfam" id="PF00512">
    <property type="entry name" value="HisKA"/>
    <property type="match status" value="1"/>
</dbReference>
<dbReference type="Pfam" id="PF08448">
    <property type="entry name" value="PAS_4"/>
    <property type="match status" value="1"/>
</dbReference>
<dbReference type="Pfam" id="PF02518">
    <property type="entry name" value="HATPase_c"/>
    <property type="match status" value="1"/>
</dbReference>
<evidence type="ECO:0000256" key="5">
    <source>
        <dbReference type="ARBA" id="ARBA00022679"/>
    </source>
</evidence>
<evidence type="ECO:0000313" key="13">
    <source>
        <dbReference type="Proteomes" id="UP001529338"/>
    </source>
</evidence>
<keyword evidence="8" id="KW-0812">Transmembrane</keyword>
<gene>
    <name evidence="12" type="ORF">QRT04_06085</name>
</gene>
<comment type="caution">
    <text evidence="12">The sequence shown here is derived from an EMBL/GenBank/DDBJ whole genome shotgun (WGS) entry which is preliminary data.</text>
</comment>
<dbReference type="Gene3D" id="1.10.287.130">
    <property type="match status" value="1"/>
</dbReference>
<dbReference type="Gene3D" id="3.30.450.20">
    <property type="entry name" value="PAS domain"/>
    <property type="match status" value="1"/>
</dbReference>
<dbReference type="EMBL" id="JAUCGQ010000001">
    <property type="protein sequence ID" value="MDM7854496.1"/>
    <property type="molecule type" value="Genomic_DNA"/>
</dbReference>
<keyword evidence="12" id="KW-0547">Nucleotide-binding</keyword>
<dbReference type="InterPro" id="IPR005467">
    <property type="entry name" value="His_kinase_dom"/>
</dbReference>
<dbReference type="SMART" id="SM00086">
    <property type="entry name" value="PAC"/>
    <property type="match status" value="1"/>
</dbReference>
<dbReference type="InterPro" id="IPR035965">
    <property type="entry name" value="PAS-like_dom_sf"/>
</dbReference>
<dbReference type="SUPFAM" id="SSF47384">
    <property type="entry name" value="Homodimeric domain of signal transducing histidine kinase"/>
    <property type="match status" value="1"/>
</dbReference>
<dbReference type="CDD" id="cd00082">
    <property type="entry name" value="HisKA"/>
    <property type="match status" value="1"/>
</dbReference>
<protein>
    <recommendedName>
        <fullName evidence="3">histidine kinase</fullName>
        <ecNumber evidence="3">2.7.13.3</ecNumber>
    </recommendedName>
</protein>
<keyword evidence="7" id="KW-0902">Two-component regulatory system</keyword>
<dbReference type="Gene3D" id="3.30.565.10">
    <property type="entry name" value="Histidine kinase-like ATPase, C-terminal domain"/>
    <property type="match status" value="1"/>
</dbReference>
<keyword evidence="6" id="KW-0418">Kinase</keyword>
<dbReference type="PROSITE" id="PS50113">
    <property type="entry name" value="PAC"/>
    <property type="match status" value="1"/>
</dbReference>
<evidence type="ECO:0000259" key="11">
    <source>
        <dbReference type="PROSITE" id="PS50113"/>
    </source>
</evidence>
<feature type="domain" description="Histidine kinase" evidence="9">
    <location>
        <begin position="357"/>
        <end position="574"/>
    </location>
</feature>
<dbReference type="InterPro" id="IPR000014">
    <property type="entry name" value="PAS"/>
</dbReference>
<dbReference type="SMART" id="SM00388">
    <property type="entry name" value="HisKA"/>
    <property type="match status" value="1"/>
</dbReference>
<dbReference type="InterPro" id="IPR000700">
    <property type="entry name" value="PAS-assoc_C"/>
</dbReference>
<evidence type="ECO:0000256" key="7">
    <source>
        <dbReference type="ARBA" id="ARBA00023012"/>
    </source>
</evidence>
<evidence type="ECO:0000256" key="2">
    <source>
        <dbReference type="ARBA" id="ARBA00004236"/>
    </source>
</evidence>
<dbReference type="InterPro" id="IPR050736">
    <property type="entry name" value="Sensor_HK_Regulatory"/>
</dbReference>
<dbReference type="InterPro" id="IPR003594">
    <property type="entry name" value="HATPase_dom"/>
</dbReference>
<evidence type="ECO:0000256" key="4">
    <source>
        <dbReference type="ARBA" id="ARBA00022553"/>
    </source>
</evidence>
<evidence type="ECO:0000259" key="10">
    <source>
        <dbReference type="PROSITE" id="PS50112"/>
    </source>
</evidence>
<proteinExistence type="predicted"/>
<keyword evidence="8" id="KW-1133">Transmembrane helix</keyword>
<dbReference type="NCBIfam" id="TIGR00229">
    <property type="entry name" value="sensory_box"/>
    <property type="match status" value="1"/>
</dbReference>
<dbReference type="CDD" id="cd00130">
    <property type="entry name" value="PAS"/>
    <property type="match status" value="1"/>
</dbReference>
<evidence type="ECO:0000256" key="8">
    <source>
        <dbReference type="SAM" id="Phobius"/>
    </source>
</evidence>
<evidence type="ECO:0000256" key="1">
    <source>
        <dbReference type="ARBA" id="ARBA00000085"/>
    </source>
</evidence>
<evidence type="ECO:0000256" key="6">
    <source>
        <dbReference type="ARBA" id="ARBA00022777"/>
    </source>
</evidence>
<accession>A0ABT7SEA1</accession>
<dbReference type="GO" id="GO:0005524">
    <property type="term" value="F:ATP binding"/>
    <property type="evidence" value="ECO:0007669"/>
    <property type="project" value="UniProtKB-KW"/>
</dbReference>
<dbReference type="InterPro" id="IPR004358">
    <property type="entry name" value="Sig_transdc_His_kin-like_C"/>
</dbReference>
<dbReference type="PANTHER" id="PTHR43711">
    <property type="entry name" value="TWO-COMPONENT HISTIDINE KINASE"/>
    <property type="match status" value="1"/>
</dbReference>
<dbReference type="PRINTS" id="PR00344">
    <property type="entry name" value="BCTRLSENSOR"/>
</dbReference>
<evidence type="ECO:0000256" key="3">
    <source>
        <dbReference type="ARBA" id="ARBA00012438"/>
    </source>
</evidence>
<keyword evidence="4" id="KW-0597">Phosphoprotein</keyword>
<dbReference type="SUPFAM" id="SSF55874">
    <property type="entry name" value="ATPase domain of HSP90 chaperone/DNA topoisomerase II/histidine kinase"/>
    <property type="match status" value="1"/>
</dbReference>
<dbReference type="SUPFAM" id="SSF55785">
    <property type="entry name" value="PYP-like sensor domain (PAS domain)"/>
    <property type="match status" value="1"/>
</dbReference>
<sequence>MTAPSSGSVGDLRDERAGGALPGWLAALLGPDASVVSRQLPFTAVFGLGLLALPLPGVDVVTAGCVIAAAVVVLGALLLARFAPWDRWPEAAQDVLPVLEIVAVGFLRAGTGNTASMYTSLVFMPVVALASQRGRRGVVIVALGVIGVILVPVIFNPDLELTSAIVVRSGYVALIAVVIALSIHEVTERLRRRTEAIAALHANEQRMLERMRADAWELASVAANRKVVRDQLVSVIDSATEQAIIAADSDGLVEVFNAGAERMLGYAQGDVVGHLHVRDFALADEADYDAYVAAVVAGNAPMRDWTVVRADGSHTLARLAVTLRYDVTGEPAGYVIVATDVTEEREAARLKDEFVSLVSHELRTPLTSVLGYLELMQDGTDPLTDEQREYLGIIERNARRQLRLVGDLLLTAQVDAGTFAITPAPTDLADVARTAVAAATPNAEAAGVALELAVEPAPIQGDVGRLGQAVDNLISNALKFTPRGGTVRVRVEAVPTGGARLAVADTGIGIPPDELTRLTTRFFRATTATRRAIPGVGLGLSITKAVVDAHRGTLDITSAVGEGTTFTIDLPASPTA</sequence>
<dbReference type="Proteomes" id="UP001529338">
    <property type="component" value="Unassembled WGS sequence"/>
</dbReference>
<dbReference type="InterPro" id="IPR036097">
    <property type="entry name" value="HisK_dim/P_sf"/>
</dbReference>
<keyword evidence="8" id="KW-0472">Membrane</keyword>
<organism evidence="12 13">
    <name type="scientific">Cellulomonas alba</name>
    <dbReference type="NCBI Taxonomy" id="3053467"/>
    <lineage>
        <taxon>Bacteria</taxon>
        <taxon>Bacillati</taxon>
        <taxon>Actinomycetota</taxon>
        <taxon>Actinomycetes</taxon>
        <taxon>Micrococcales</taxon>
        <taxon>Cellulomonadaceae</taxon>
        <taxon>Cellulomonas</taxon>
    </lineage>
</organism>
<name>A0ABT7SEA1_9CELL</name>
<comment type="subcellular location">
    <subcellularLocation>
        <location evidence="2">Cell membrane</location>
    </subcellularLocation>
</comment>
<dbReference type="InterPro" id="IPR013656">
    <property type="entry name" value="PAS_4"/>
</dbReference>
<dbReference type="SMART" id="SM00091">
    <property type="entry name" value="PAS"/>
    <property type="match status" value="1"/>
</dbReference>
<dbReference type="PROSITE" id="PS50112">
    <property type="entry name" value="PAS"/>
    <property type="match status" value="1"/>
</dbReference>
<dbReference type="InterPro" id="IPR003661">
    <property type="entry name" value="HisK_dim/P_dom"/>
</dbReference>
<dbReference type="EC" id="2.7.13.3" evidence="3"/>
<feature type="transmembrane region" description="Helical" evidence="8">
    <location>
        <begin position="138"/>
        <end position="155"/>
    </location>
</feature>
<evidence type="ECO:0000313" key="12">
    <source>
        <dbReference type="EMBL" id="MDM7854496.1"/>
    </source>
</evidence>
<dbReference type="SMART" id="SM00387">
    <property type="entry name" value="HATPase_c"/>
    <property type="match status" value="1"/>
</dbReference>
<evidence type="ECO:0000259" key="9">
    <source>
        <dbReference type="PROSITE" id="PS50109"/>
    </source>
</evidence>
<feature type="transmembrane region" description="Helical" evidence="8">
    <location>
        <begin position="161"/>
        <end position="183"/>
    </location>
</feature>
<dbReference type="PANTHER" id="PTHR43711:SF1">
    <property type="entry name" value="HISTIDINE KINASE 1"/>
    <property type="match status" value="1"/>
</dbReference>
<reference evidence="12 13" key="1">
    <citation type="submission" date="2023-06" db="EMBL/GenBank/DDBJ databases">
        <title>Cellulomonas sp. MW4 Whole genome sequence.</title>
        <authorList>
            <person name="Park S."/>
        </authorList>
    </citation>
    <scope>NUCLEOTIDE SEQUENCE [LARGE SCALE GENOMIC DNA]</scope>
    <source>
        <strain evidence="12 13">MW4</strain>
    </source>
</reference>
<dbReference type="InterPro" id="IPR001610">
    <property type="entry name" value="PAC"/>
</dbReference>
<feature type="domain" description="PAS" evidence="10">
    <location>
        <begin position="228"/>
        <end position="280"/>
    </location>
</feature>
<keyword evidence="5" id="KW-0808">Transferase</keyword>
<keyword evidence="12" id="KW-0067">ATP-binding</keyword>
<feature type="transmembrane region" description="Helical" evidence="8">
    <location>
        <begin position="60"/>
        <end position="79"/>
    </location>
</feature>
<dbReference type="RefSeq" id="WP_289454270.1">
    <property type="nucleotide sequence ID" value="NZ_JAUCGQ010000001.1"/>
</dbReference>
<dbReference type="InterPro" id="IPR036890">
    <property type="entry name" value="HATPase_C_sf"/>
</dbReference>
<dbReference type="PROSITE" id="PS50109">
    <property type="entry name" value="HIS_KIN"/>
    <property type="match status" value="1"/>
</dbReference>
<feature type="domain" description="PAC" evidence="11">
    <location>
        <begin position="301"/>
        <end position="353"/>
    </location>
</feature>
<keyword evidence="13" id="KW-1185">Reference proteome</keyword>
<comment type="catalytic activity">
    <reaction evidence="1">
        <text>ATP + protein L-histidine = ADP + protein N-phospho-L-histidine.</text>
        <dbReference type="EC" id="2.7.13.3"/>
    </reaction>
</comment>